<evidence type="ECO:0000313" key="2">
    <source>
        <dbReference type="EMBL" id="GAD80413.1"/>
    </source>
</evidence>
<feature type="chain" id="PRO_5004639517" evidence="1">
    <location>
        <begin position="23"/>
        <end position="131"/>
    </location>
</feature>
<dbReference type="AlphaFoldDB" id="U3CQP8"/>
<sequence length="131" mass="14119">MKFKLHCMAVALFLAGPIQANAAYEIQTTNGFEQADHIYTGDTIREVGSISSFQTSGEVIVNVEKAHLTELRDSLEQLDVQLVLSIEQDADTEMVVLNAGDNDLVDLLDTLPTLPGITQVSLGAVQSDSAQ</sequence>
<dbReference type="eggNOG" id="ENOG5031PDI">
    <property type="taxonomic scope" value="Bacteria"/>
</dbReference>
<evidence type="ECO:0000313" key="3">
    <source>
        <dbReference type="Proteomes" id="UP000016562"/>
    </source>
</evidence>
<dbReference type="EMBL" id="BATM01000036">
    <property type="protein sequence ID" value="GAD80413.1"/>
    <property type="molecule type" value="Genomic_DNA"/>
</dbReference>
<accession>U3CQP8</accession>
<reference evidence="2 3" key="1">
    <citation type="submission" date="2013-09" db="EMBL/GenBank/DDBJ databases">
        <title>Whole genome shotgun sequence of Vibrio ezurae NBRC 102218.</title>
        <authorList>
            <person name="Yoshida I."/>
            <person name="Hosoyama A."/>
            <person name="Numata M."/>
            <person name="Hashimoto M."/>
            <person name="Hosoyama Y."/>
            <person name="Tsuchikane K."/>
            <person name="Noguchi M."/>
            <person name="Hirakata S."/>
            <person name="Ichikawa N."/>
            <person name="Ohji S."/>
            <person name="Yamazoe A."/>
            <person name="Fujita N."/>
        </authorList>
    </citation>
    <scope>NUCLEOTIDE SEQUENCE [LARGE SCALE GENOMIC DNA]</scope>
    <source>
        <strain evidence="2 3">NBRC 102218</strain>
    </source>
</reference>
<comment type="caution">
    <text evidence="2">The sequence shown here is derived from an EMBL/GenBank/DDBJ whole genome shotgun (WGS) entry which is preliminary data.</text>
</comment>
<keyword evidence="1" id="KW-0732">Signal</keyword>
<dbReference type="Proteomes" id="UP000016562">
    <property type="component" value="Unassembled WGS sequence"/>
</dbReference>
<name>U3CQP8_9VIBR</name>
<proteinExistence type="predicted"/>
<dbReference type="RefSeq" id="WP_021714121.1">
    <property type="nucleotide sequence ID" value="NZ_BATM01000036.1"/>
</dbReference>
<dbReference type="STRING" id="1219080.VEZ01S_36_00020"/>
<feature type="signal peptide" evidence="1">
    <location>
        <begin position="1"/>
        <end position="22"/>
    </location>
</feature>
<evidence type="ECO:0000256" key="1">
    <source>
        <dbReference type="SAM" id="SignalP"/>
    </source>
</evidence>
<gene>
    <name evidence="2" type="ORF">VEZ01S_36_00020</name>
</gene>
<protein>
    <submittedName>
        <fullName evidence="2">Uncharacterized protein</fullName>
    </submittedName>
</protein>
<dbReference type="OrthoDB" id="5906305at2"/>
<organism evidence="2 3">
    <name type="scientific">Vibrio ezurae NBRC 102218</name>
    <dbReference type="NCBI Taxonomy" id="1219080"/>
    <lineage>
        <taxon>Bacteria</taxon>
        <taxon>Pseudomonadati</taxon>
        <taxon>Pseudomonadota</taxon>
        <taxon>Gammaproteobacteria</taxon>
        <taxon>Vibrionales</taxon>
        <taxon>Vibrionaceae</taxon>
        <taxon>Vibrio</taxon>
    </lineage>
</organism>
<keyword evidence="3" id="KW-1185">Reference proteome</keyword>